<feature type="region of interest" description="Disordered" evidence="4">
    <location>
        <begin position="100"/>
        <end position="122"/>
    </location>
</feature>
<comment type="similarity">
    <text evidence="2">Belongs to the CND2 H2 (condensin-2 subunit 2) family.</text>
</comment>
<feature type="region of interest" description="Disordered" evidence="4">
    <location>
        <begin position="464"/>
        <end position="486"/>
    </location>
</feature>
<dbReference type="GO" id="GO:0051306">
    <property type="term" value="P:mitotic sister chromatid separation"/>
    <property type="evidence" value="ECO:0007669"/>
    <property type="project" value="TreeGrafter"/>
</dbReference>
<sequence>MVAAVGLPLEEGVKEFAPLFQPLKDLAKNWNIDMEKCLAGFVEWVRKVTEVKENSGGRFNFAEAARVVSGSAEVYGRKIDYVHQLARGCFEQLSEKAKKKHEKGVNDGEEEEDPQAQVPDVPDDPCEFVDLRKLRAVDQRTIRLKKAECRLAKILPQIPIEMTPLTVEEKINLPLYDSIHPTVLIGMRDDFKINTAFNHESGTLLLDLISEKIMDDFTTQDIVAEITKTMLNLRNEMNCQSRCDIVFDNTLGVSGDNCEVNRKTQETQPVFQTEVRNSTQLVQDEEMVAVENQKAELFDDNEPQLMDVDDDNQLDAEEDAMCSRPCLTESRYCVHRFLSFVTGVFLQTDIENFTDIDVEEVDIFSDFKYRNVPHKVSRCCSMANSLIEKQKRRRISLGLSSKKSFMEYFHNEVYRKGVKKSYLKFDLGFSNMPMLAASEFTEKERKRRNILRILLRKQENRLSQEEAVVEENEGPDDNNFEDDGLEPEIGEIDVNNADLLDNEENRLSDVICKEDVRSGFGNTVYADHYSNNNPNESVEEMSFTSRLRYYLNLYWAEGEEMESKLDERVQKWDETVSPLLEEESERRPFDIHQYGIELLQKFQNLGQQKQFFDLIREVPDYDVSRYFLSSLVLANRYNVEISYDVTTDISQDFLGLGNSYVLKLLNSDCHNNAVENS</sequence>
<evidence type="ECO:0000313" key="8">
    <source>
        <dbReference type="WBParaSite" id="SMUV_0000762501-mRNA-1"/>
    </source>
</evidence>
<organism evidence="7 8">
    <name type="scientific">Syphacia muris</name>
    <dbReference type="NCBI Taxonomy" id="451379"/>
    <lineage>
        <taxon>Eukaryota</taxon>
        <taxon>Metazoa</taxon>
        <taxon>Ecdysozoa</taxon>
        <taxon>Nematoda</taxon>
        <taxon>Chromadorea</taxon>
        <taxon>Rhabditida</taxon>
        <taxon>Spirurina</taxon>
        <taxon>Oxyuridomorpha</taxon>
        <taxon>Oxyuroidea</taxon>
        <taxon>Oxyuridae</taxon>
        <taxon>Syphacia</taxon>
    </lineage>
</organism>
<dbReference type="InterPro" id="IPR031737">
    <property type="entry name" value="CNDH2_C"/>
</dbReference>
<dbReference type="STRING" id="451379.A0A0N5AS69"/>
<evidence type="ECO:0000259" key="5">
    <source>
        <dbReference type="Pfam" id="PF06278"/>
    </source>
</evidence>
<evidence type="ECO:0000256" key="4">
    <source>
        <dbReference type="SAM" id="MobiDB-lite"/>
    </source>
</evidence>
<dbReference type="WBParaSite" id="SMUV_0000762501-mRNA-1">
    <property type="protein sequence ID" value="SMUV_0000762501-mRNA-1"/>
    <property type="gene ID" value="SMUV_0000762501"/>
</dbReference>
<dbReference type="GO" id="GO:0003682">
    <property type="term" value="F:chromatin binding"/>
    <property type="evidence" value="ECO:0007669"/>
    <property type="project" value="TreeGrafter"/>
</dbReference>
<evidence type="ECO:0000256" key="3">
    <source>
        <dbReference type="ARBA" id="ARBA00023242"/>
    </source>
</evidence>
<dbReference type="Proteomes" id="UP000046393">
    <property type="component" value="Unplaced"/>
</dbReference>
<keyword evidence="3" id="KW-0539">Nucleus</keyword>
<dbReference type="Pfam" id="PF16858">
    <property type="entry name" value="CNDH2_C"/>
    <property type="match status" value="1"/>
</dbReference>
<reference evidence="8" key="1">
    <citation type="submission" date="2017-02" db="UniProtKB">
        <authorList>
            <consortium name="WormBaseParasite"/>
        </authorList>
    </citation>
    <scope>IDENTIFICATION</scope>
</reference>
<feature type="domain" description="Condensin II complex subunit H2 N-terminal" evidence="5">
    <location>
        <begin position="15"/>
        <end position="113"/>
    </location>
</feature>
<evidence type="ECO:0000256" key="1">
    <source>
        <dbReference type="ARBA" id="ARBA00004123"/>
    </source>
</evidence>
<comment type="subcellular location">
    <subcellularLocation>
        <location evidence="1">Nucleus</location>
    </subcellularLocation>
</comment>
<dbReference type="GO" id="GO:0010032">
    <property type="term" value="P:meiotic chromosome condensation"/>
    <property type="evidence" value="ECO:0007669"/>
    <property type="project" value="TreeGrafter"/>
</dbReference>
<evidence type="ECO:0000256" key="2">
    <source>
        <dbReference type="ARBA" id="ARBA00007844"/>
    </source>
</evidence>
<dbReference type="Pfam" id="PF06278">
    <property type="entry name" value="CNDH2_N"/>
    <property type="match status" value="1"/>
</dbReference>
<accession>A0A0N5AS69</accession>
<dbReference type="PANTHER" id="PTHR14324">
    <property type="entry name" value="CONDENSIN-2 COMPLEX SUBUNIT H2"/>
    <property type="match status" value="1"/>
</dbReference>
<dbReference type="PANTHER" id="PTHR14324:SF3">
    <property type="entry name" value="CONDENSIN-2 COMPLEX SUBUNIT H2"/>
    <property type="match status" value="1"/>
</dbReference>
<keyword evidence="7" id="KW-1185">Reference proteome</keyword>
<protein>
    <submittedName>
        <fullName evidence="8">Condensin-2 complex subunit H2</fullName>
    </submittedName>
</protein>
<feature type="domain" description="Condensin-2 complex subunit H2 C-terminal" evidence="6">
    <location>
        <begin position="547"/>
        <end position="670"/>
    </location>
</feature>
<proteinExistence type="inferred from homology"/>
<dbReference type="GO" id="GO:0000796">
    <property type="term" value="C:condensin complex"/>
    <property type="evidence" value="ECO:0007669"/>
    <property type="project" value="TreeGrafter"/>
</dbReference>
<dbReference type="InterPro" id="IPR031739">
    <property type="entry name" value="Ncaph2"/>
</dbReference>
<dbReference type="InterPro" id="IPR009378">
    <property type="entry name" value="H2_N"/>
</dbReference>
<evidence type="ECO:0000259" key="6">
    <source>
        <dbReference type="Pfam" id="PF16858"/>
    </source>
</evidence>
<dbReference type="AlphaFoldDB" id="A0A0N5AS69"/>
<name>A0A0N5AS69_9BILA</name>
<dbReference type="GO" id="GO:0005634">
    <property type="term" value="C:nucleus"/>
    <property type="evidence" value="ECO:0007669"/>
    <property type="project" value="UniProtKB-SubCell"/>
</dbReference>
<evidence type="ECO:0000313" key="7">
    <source>
        <dbReference type="Proteomes" id="UP000046393"/>
    </source>
</evidence>
<feature type="compositionally biased region" description="Acidic residues" evidence="4">
    <location>
        <begin position="467"/>
        <end position="486"/>
    </location>
</feature>